<dbReference type="PROSITE" id="PS00211">
    <property type="entry name" value="ABC_TRANSPORTER_1"/>
    <property type="match status" value="1"/>
</dbReference>
<dbReference type="GO" id="GO:0016887">
    <property type="term" value="F:ATP hydrolysis activity"/>
    <property type="evidence" value="ECO:0007669"/>
    <property type="project" value="InterPro"/>
</dbReference>
<dbReference type="Pfam" id="PF00005">
    <property type="entry name" value="ABC_tran"/>
    <property type="match status" value="1"/>
</dbReference>
<evidence type="ECO:0000256" key="5">
    <source>
        <dbReference type="ARBA" id="ARBA00022475"/>
    </source>
</evidence>
<keyword evidence="4" id="KW-0536">Nodulation</keyword>
<evidence type="ECO:0000256" key="8">
    <source>
        <dbReference type="ARBA" id="ARBA00022967"/>
    </source>
</evidence>
<name>A0A831T748_9BACT</name>
<evidence type="ECO:0000256" key="6">
    <source>
        <dbReference type="ARBA" id="ARBA00022741"/>
    </source>
</evidence>
<reference evidence="11" key="1">
    <citation type="journal article" date="2020" name="mSystems">
        <title>Genome- and Community-Level Interaction Insights into Carbon Utilization and Element Cycling Functions of Hydrothermarchaeota in Hydrothermal Sediment.</title>
        <authorList>
            <person name="Zhou Z."/>
            <person name="Liu Y."/>
            <person name="Xu W."/>
            <person name="Pan J."/>
            <person name="Luo Z.H."/>
            <person name="Li M."/>
        </authorList>
    </citation>
    <scope>NUCLEOTIDE SEQUENCE [LARGE SCALE GENOMIC DNA]</scope>
    <source>
        <strain evidence="11">SpSt-210</strain>
    </source>
</reference>
<dbReference type="InterPro" id="IPR027417">
    <property type="entry name" value="P-loop_NTPase"/>
</dbReference>
<proteinExistence type="inferred from homology"/>
<dbReference type="CDD" id="cd03263">
    <property type="entry name" value="ABC_subfamily_A"/>
    <property type="match status" value="1"/>
</dbReference>
<keyword evidence="8" id="KW-1278">Translocase</keyword>
<dbReference type="Pfam" id="PF13732">
    <property type="entry name" value="DrrA1-3_C"/>
    <property type="match status" value="1"/>
</dbReference>
<feature type="domain" description="ABC transporter" evidence="10">
    <location>
        <begin position="30"/>
        <end position="258"/>
    </location>
</feature>
<evidence type="ECO:0000256" key="2">
    <source>
        <dbReference type="ARBA" id="ARBA00005417"/>
    </source>
</evidence>
<comment type="similarity">
    <text evidence="2">Belongs to the ABC transporter superfamily.</text>
</comment>
<accession>A0A831T748</accession>
<dbReference type="PROSITE" id="PS50893">
    <property type="entry name" value="ABC_TRANSPORTER_2"/>
    <property type="match status" value="1"/>
</dbReference>
<dbReference type="FunFam" id="3.40.50.300:FF:000589">
    <property type="entry name" value="ABC transporter, ATP-binding subunit"/>
    <property type="match status" value="1"/>
</dbReference>
<dbReference type="EMBL" id="DSIY01000055">
    <property type="protein sequence ID" value="HEG90322.1"/>
    <property type="molecule type" value="Genomic_DNA"/>
</dbReference>
<evidence type="ECO:0000256" key="7">
    <source>
        <dbReference type="ARBA" id="ARBA00022840"/>
    </source>
</evidence>
<dbReference type="PANTHER" id="PTHR42711:SF5">
    <property type="entry name" value="ABC TRANSPORTER ATP-BINDING PROTEIN NATA"/>
    <property type="match status" value="1"/>
</dbReference>
<dbReference type="SUPFAM" id="SSF52540">
    <property type="entry name" value="P-loop containing nucleoside triphosphate hydrolases"/>
    <property type="match status" value="1"/>
</dbReference>
<sequence>MVCCRAQGAGSVQPVAARQSETEPTAQPIIRVRGLVKRYGAVTAVDGVDLAVNSGEVFGILGPNGAGKTTTIEMIEGLRPPDGGSIEVAGVDVVRHPERIKHRIGVQLQKTALFEELTVRELLGLFATLYLTDARRSRIDGLLDRVSLTEKATARVSTLSGGQLQRLSLAIALVNDPDIVFLDEPTTGLDPAARRNLWDIIGSLKAEKRTVVLTTHYMEEAEALCDRVAIMDYGRVLACDAPRRLIAQLGPAATIWATLDGPALDEAALRSLPGVTSAQFVDGEVELQTEDPETALTALLQRVRQAGGQVERLTVTSATLEDVFLHYTGRRLRE</sequence>
<organism evidence="11">
    <name type="scientific">Thermorudis peleae</name>
    <dbReference type="NCBI Taxonomy" id="1382356"/>
    <lineage>
        <taxon>Bacteria</taxon>
        <taxon>Pseudomonadati</taxon>
        <taxon>Thermomicrobiota</taxon>
        <taxon>Thermomicrobia</taxon>
        <taxon>Thermomicrobia incertae sedis</taxon>
        <taxon>Thermorudis</taxon>
    </lineage>
</organism>
<comment type="subcellular location">
    <subcellularLocation>
        <location evidence="1">Cell membrane</location>
    </subcellularLocation>
</comment>
<dbReference type="AlphaFoldDB" id="A0A831T748"/>
<gene>
    <name evidence="11" type="ORF">ENP34_02610</name>
</gene>
<dbReference type="GO" id="GO:0005524">
    <property type="term" value="F:ATP binding"/>
    <property type="evidence" value="ECO:0007669"/>
    <property type="project" value="UniProtKB-KW"/>
</dbReference>
<keyword evidence="9" id="KW-0472">Membrane</keyword>
<evidence type="ECO:0000256" key="1">
    <source>
        <dbReference type="ARBA" id="ARBA00004236"/>
    </source>
</evidence>
<dbReference type="InterPro" id="IPR017871">
    <property type="entry name" value="ABC_transporter-like_CS"/>
</dbReference>
<keyword evidence="7 11" id="KW-0067">ATP-binding</keyword>
<dbReference type="SMART" id="SM00382">
    <property type="entry name" value="AAA"/>
    <property type="match status" value="1"/>
</dbReference>
<dbReference type="InterPro" id="IPR050763">
    <property type="entry name" value="ABC_transporter_ATP-binding"/>
</dbReference>
<dbReference type="InterPro" id="IPR003439">
    <property type="entry name" value="ABC_transporter-like_ATP-bd"/>
</dbReference>
<dbReference type="GO" id="GO:0005886">
    <property type="term" value="C:plasma membrane"/>
    <property type="evidence" value="ECO:0007669"/>
    <property type="project" value="UniProtKB-SubCell"/>
</dbReference>
<keyword evidence="5" id="KW-1003">Cell membrane</keyword>
<evidence type="ECO:0000256" key="4">
    <source>
        <dbReference type="ARBA" id="ARBA00022458"/>
    </source>
</evidence>
<evidence type="ECO:0000313" key="11">
    <source>
        <dbReference type="EMBL" id="HEG90322.1"/>
    </source>
</evidence>
<evidence type="ECO:0000256" key="3">
    <source>
        <dbReference type="ARBA" id="ARBA00022448"/>
    </source>
</evidence>
<comment type="caution">
    <text evidence="11">The sequence shown here is derived from an EMBL/GenBank/DDBJ whole genome shotgun (WGS) entry which is preliminary data.</text>
</comment>
<dbReference type="InterPro" id="IPR025302">
    <property type="entry name" value="DrrA1/2-like_C"/>
</dbReference>
<dbReference type="Gene3D" id="3.40.50.300">
    <property type="entry name" value="P-loop containing nucleotide triphosphate hydrolases"/>
    <property type="match status" value="1"/>
</dbReference>
<dbReference type="InterPro" id="IPR003593">
    <property type="entry name" value="AAA+_ATPase"/>
</dbReference>
<keyword evidence="3" id="KW-0813">Transport</keyword>
<dbReference type="PANTHER" id="PTHR42711">
    <property type="entry name" value="ABC TRANSPORTER ATP-BINDING PROTEIN"/>
    <property type="match status" value="1"/>
</dbReference>
<evidence type="ECO:0000256" key="9">
    <source>
        <dbReference type="ARBA" id="ARBA00023136"/>
    </source>
</evidence>
<keyword evidence="6" id="KW-0547">Nucleotide-binding</keyword>
<protein>
    <submittedName>
        <fullName evidence="11">ABC transporter ATP-binding protein</fullName>
    </submittedName>
</protein>
<evidence type="ECO:0000259" key="10">
    <source>
        <dbReference type="PROSITE" id="PS50893"/>
    </source>
</evidence>